<sequence length="297" mass="33434">MSELDYSPQAAEEYNLKSLTGEPGLGAGENIYFFWCSQFLEYSCRQFTFWNDRLPAISALASFIADITDDKWLAGIWESDMHIELLWSATRFRGSVLLPTSSEYIAPSWSWLARAQNAEISHISIQQNLSFITLLDARIELDGANPFGRVNDGYLELEGIVCALSAEDFHEVSDERSPIYQEIRREGRYVGDCAFDRDLFDDEDEEDQGTDRGLLNAETFVLLPIRNGLCLKRTKSRAGLERITEEQVDSTISGLVLVPSGRTGNPFCRAGIFESPPIENGGPAFFECWAKQKITII</sequence>
<keyword evidence="2" id="KW-1185">Reference proteome</keyword>
<dbReference type="Proteomes" id="UP000325902">
    <property type="component" value="Unassembled WGS sequence"/>
</dbReference>
<evidence type="ECO:0000313" key="2">
    <source>
        <dbReference type="Proteomes" id="UP000325902"/>
    </source>
</evidence>
<protein>
    <submittedName>
        <fullName evidence="1">Uncharacterized protein</fullName>
    </submittedName>
</protein>
<name>A0A5N5D5R2_9PEZI</name>
<reference evidence="1 2" key="1">
    <citation type="journal article" date="2019" name="Sci. Rep.">
        <title>A multi-omics analysis of the grapevine pathogen Lasiodiplodia theobromae reveals that temperature affects the expression of virulence- and pathogenicity-related genes.</title>
        <authorList>
            <person name="Felix C."/>
            <person name="Meneses R."/>
            <person name="Goncalves M.F.M."/>
            <person name="Tilleman L."/>
            <person name="Duarte A.S."/>
            <person name="Jorrin-Novo J.V."/>
            <person name="Van de Peer Y."/>
            <person name="Deforce D."/>
            <person name="Van Nieuwerburgh F."/>
            <person name="Esteves A.C."/>
            <person name="Alves A."/>
        </authorList>
    </citation>
    <scope>NUCLEOTIDE SEQUENCE [LARGE SCALE GENOMIC DNA]</scope>
    <source>
        <strain evidence="1 2">LA-SOL3</strain>
    </source>
</reference>
<dbReference type="PANTHER" id="PTHR33112">
    <property type="entry name" value="DOMAIN PROTEIN, PUTATIVE-RELATED"/>
    <property type="match status" value="1"/>
</dbReference>
<accession>A0A5N5D5R2</accession>
<comment type="caution">
    <text evidence="1">The sequence shown here is derived from an EMBL/GenBank/DDBJ whole genome shotgun (WGS) entry which is preliminary data.</text>
</comment>
<gene>
    <name evidence="1" type="ORF">DBV05_g8475</name>
</gene>
<proteinExistence type="predicted"/>
<dbReference type="EMBL" id="VCHE01000069">
    <property type="protein sequence ID" value="KAB2572875.1"/>
    <property type="molecule type" value="Genomic_DNA"/>
</dbReference>
<organism evidence="1 2">
    <name type="scientific">Lasiodiplodia theobromae</name>
    <dbReference type="NCBI Taxonomy" id="45133"/>
    <lineage>
        <taxon>Eukaryota</taxon>
        <taxon>Fungi</taxon>
        <taxon>Dikarya</taxon>
        <taxon>Ascomycota</taxon>
        <taxon>Pezizomycotina</taxon>
        <taxon>Dothideomycetes</taxon>
        <taxon>Dothideomycetes incertae sedis</taxon>
        <taxon>Botryosphaeriales</taxon>
        <taxon>Botryosphaeriaceae</taxon>
        <taxon>Lasiodiplodia</taxon>
    </lineage>
</organism>
<dbReference type="PANTHER" id="PTHR33112:SF16">
    <property type="entry name" value="HETEROKARYON INCOMPATIBILITY DOMAIN-CONTAINING PROTEIN"/>
    <property type="match status" value="1"/>
</dbReference>
<evidence type="ECO:0000313" key="1">
    <source>
        <dbReference type="EMBL" id="KAB2572875.1"/>
    </source>
</evidence>
<dbReference type="AlphaFoldDB" id="A0A5N5D5R2"/>
<dbReference type="OrthoDB" id="2958217at2759"/>